<keyword evidence="2" id="KW-1185">Reference proteome</keyword>
<keyword evidence="1" id="KW-0560">Oxidoreductase</keyword>
<organism evidence="1 2">
    <name type="scientific">Psychroflexus salarius</name>
    <dbReference type="NCBI Taxonomy" id="1155689"/>
    <lineage>
        <taxon>Bacteria</taxon>
        <taxon>Pseudomonadati</taxon>
        <taxon>Bacteroidota</taxon>
        <taxon>Flavobacteriia</taxon>
        <taxon>Flavobacteriales</taxon>
        <taxon>Flavobacteriaceae</taxon>
        <taxon>Psychroflexus</taxon>
    </lineage>
</organism>
<evidence type="ECO:0000313" key="1">
    <source>
        <dbReference type="EMBL" id="SHE49162.1"/>
    </source>
</evidence>
<keyword evidence="1" id="KW-0503">Monooxygenase</keyword>
<dbReference type="GO" id="GO:0004497">
    <property type="term" value="F:monooxygenase activity"/>
    <property type="evidence" value="ECO:0007669"/>
    <property type="project" value="UniProtKB-KW"/>
</dbReference>
<accession>A0A1M4TXK5</accession>
<sequence>MQQFVTLTEFKFNSFQSKLWAFFMMQFAHKPLSKVQGQDFYKLFGSGKSNFNPFPDWTTYAILQTWESEKAAKNFFEESQIYKRYCQHSQKHTIIEMQPIQSRGSWNNKNPFRFKSSEVSNIPSASKIAVITRASIKLSKLFKFWKAVPSSQKPLEDASDLIYTKGYGEVPFFEMATFSLWKSLEGLNKFAYQSKAHVKVIKKTRQIKWYNEELFARFKVLNVKEVTSP</sequence>
<protein>
    <submittedName>
        <fullName evidence="1">Spheroidene monooxygenase</fullName>
    </submittedName>
</protein>
<dbReference type="STRING" id="1155689.SAMN05444278_10274"/>
<name>A0A1M4TXK5_9FLAO</name>
<dbReference type="CDD" id="cd21650">
    <property type="entry name" value="CrtA-like"/>
    <property type="match status" value="1"/>
</dbReference>
<proteinExistence type="predicted"/>
<dbReference type="AlphaFoldDB" id="A0A1M4TXK5"/>
<gene>
    <name evidence="1" type="ORF">SAMN05444278_10274</name>
</gene>
<dbReference type="InterPro" id="IPR049574">
    <property type="entry name" value="CrtA-like"/>
</dbReference>
<dbReference type="RefSeq" id="WP_200796290.1">
    <property type="nucleotide sequence ID" value="NZ_FQTW01000002.1"/>
</dbReference>
<dbReference type="EMBL" id="FQTW01000002">
    <property type="protein sequence ID" value="SHE49162.1"/>
    <property type="molecule type" value="Genomic_DNA"/>
</dbReference>
<reference evidence="1 2" key="1">
    <citation type="submission" date="2016-11" db="EMBL/GenBank/DDBJ databases">
        <authorList>
            <person name="Jaros S."/>
            <person name="Januszkiewicz K."/>
            <person name="Wedrychowicz H."/>
        </authorList>
    </citation>
    <scope>NUCLEOTIDE SEQUENCE [LARGE SCALE GENOMIC DNA]</scope>
    <source>
        <strain evidence="1 2">DSM 25661</strain>
    </source>
</reference>
<dbReference type="Proteomes" id="UP000184462">
    <property type="component" value="Unassembled WGS sequence"/>
</dbReference>
<evidence type="ECO:0000313" key="2">
    <source>
        <dbReference type="Proteomes" id="UP000184462"/>
    </source>
</evidence>